<evidence type="ECO:0000313" key="2">
    <source>
        <dbReference type="Proteomes" id="UP001145114"/>
    </source>
</evidence>
<comment type="caution">
    <text evidence="1">The sequence shown here is derived from an EMBL/GenBank/DDBJ whole genome shotgun (WGS) entry which is preliminary data.</text>
</comment>
<proteinExistence type="predicted"/>
<reference evidence="1" key="1">
    <citation type="submission" date="2022-06" db="EMBL/GenBank/DDBJ databases">
        <title>Phylogenomic reconstructions and comparative analyses of Kickxellomycotina fungi.</title>
        <authorList>
            <person name="Reynolds N.K."/>
            <person name="Stajich J.E."/>
            <person name="Barry K."/>
            <person name="Grigoriev I.V."/>
            <person name="Crous P."/>
            <person name="Smith M.E."/>
        </authorList>
    </citation>
    <scope>NUCLEOTIDE SEQUENCE</scope>
    <source>
        <strain evidence="1">RSA 2271</strain>
    </source>
</reference>
<evidence type="ECO:0000313" key="1">
    <source>
        <dbReference type="EMBL" id="KAJ1679075.1"/>
    </source>
</evidence>
<dbReference type="EMBL" id="JAMZIH010000622">
    <property type="protein sequence ID" value="KAJ1679075.1"/>
    <property type="molecule type" value="Genomic_DNA"/>
</dbReference>
<sequence length="270" mass="31059">MVFRSYTPPLSAASATCSLRYRAFTSPSLLRIYSSSERKNHKESNNRLPRQQEEEDEAGEEGKERGQNQQQQQQKHHNSEDEPKPTDEYYLSIGRATSIIREELEGFLDHGFHNTSIYHPNIKFREPSYTDLQVKGLSSYLMLCRFIRLSLTTYYTDPVLVVTSLRQLNNNSASRPEDTPQSPLSDIDNGNYKDGNAHHQPSPDIALSVRWIFEGTPRLTHSLSQYEGHFRYKFDRETGLINYHEFVGIFPAPSASFLSKFCWPVTPSSM</sequence>
<gene>
    <name evidence="1" type="ORF">EV182_002779</name>
</gene>
<organism evidence="1 2">
    <name type="scientific">Spiromyces aspiralis</name>
    <dbReference type="NCBI Taxonomy" id="68401"/>
    <lineage>
        <taxon>Eukaryota</taxon>
        <taxon>Fungi</taxon>
        <taxon>Fungi incertae sedis</taxon>
        <taxon>Zoopagomycota</taxon>
        <taxon>Kickxellomycotina</taxon>
        <taxon>Kickxellomycetes</taxon>
        <taxon>Kickxellales</taxon>
        <taxon>Kickxellaceae</taxon>
        <taxon>Spiromyces</taxon>
    </lineage>
</organism>
<keyword evidence="2" id="KW-1185">Reference proteome</keyword>
<name>A0ACC1HUQ8_9FUNG</name>
<protein>
    <submittedName>
        <fullName evidence="1">Uncharacterized protein</fullName>
    </submittedName>
</protein>
<dbReference type="Proteomes" id="UP001145114">
    <property type="component" value="Unassembled WGS sequence"/>
</dbReference>
<accession>A0ACC1HUQ8</accession>